<accession>A0ABN3I0Y9</accession>
<organism evidence="1 2">
    <name type="scientific">Streptomyces glaucosporus</name>
    <dbReference type="NCBI Taxonomy" id="284044"/>
    <lineage>
        <taxon>Bacteria</taxon>
        <taxon>Bacillati</taxon>
        <taxon>Actinomycetota</taxon>
        <taxon>Actinomycetes</taxon>
        <taxon>Kitasatosporales</taxon>
        <taxon>Streptomycetaceae</taxon>
        <taxon>Streptomyces</taxon>
    </lineage>
</organism>
<protein>
    <submittedName>
        <fullName evidence="1">Uncharacterized protein</fullName>
    </submittedName>
</protein>
<dbReference type="EMBL" id="BAAATJ010000004">
    <property type="protein sequence ID" value="GAA2391742.1"/>
    <property type="molecule type" value="Genomic_DNA"/>
</dbReference>
<name>A0ABN3I0Y9_9ACTN</name>
<sequence length="121" mass="14120">MEPHVDFQGVVAVSAHDHFYTSTHAHLKLKMHFDLYQHYWDGRETYTIIDENRHSSHAAYRADEHRVFSKSLGVSAGDIVWIKLTMELDGEGRSDHARVDCDFRTGADNRIRVEHIRIRMT</sequence>
<gene>
    <name evidence="1" type="ORF">GCM10010420_15040</name>
</gene>
<keyword evidence="2" id="KW-1185">Reference proteome</keyword>
<reference evidence="1 2" key="1">
    <citation type="journal article" date="2019" name="Int. J. Syst. Evol. Microbiol.">
        <title>The Global Catalogue of Microorganisms (GCM) 10K type strain sequencing project: providing services to taxonomists for standard genome sequencing and annotation.</title>
        <authorList>
            <consortium name="The Broad Institute Genomics Platform"/>
            <consortium name="The Broad Institute Genome Sequencing Center for Infectious Disease"/>
            <person name="Wu L."/>
            <person name="Ma J."/>
        </authorList>
    </citation>
    <scope>NUCLEOTIDE SEQUENCE [LARGE SCALE GENOMIC DNA]</scope>
    <source>
        <strain evidence="1 2">JCM 6921</strain>
    </source>
</reference>
<proteinExistence type="predicted"/>
<dbReference type="Proteomes" id="UP001500058">
    <property type="component" value="Unassembled WGS sequence"/>
</dbReference>
<evidence type="ECO:0000313" key="1">
    <source>
        <dbReference type="EMBL" id="GAA2391742.1"/>
    </source>
</evidence>
<evidence type="ECO:0000313" key="2">
    <source>
        <dbReference type="Proteomes" id="UP001500058"/>
    </source>
</evidence>
<comment type="caution">
    <text evidence="1">The sequence shown here is derived from an EMBL/GenBank/DDBJ whole genome shotgun (WGS) entry which is preliminary data.</text>
</comment>
<dbReference type="RefSeq" id="WP_344630066.1">
    <property type="nucleotide sequence ID" value="NZ_BAAATJ010000004.1"/>
</dbReference>